<dbReference type="InterPro" id="IPR003812">
    <property type="entry name" value="Fido"/>
</dbReference>
<proteinExistence type="predicted"/>
<reference evidence="2" key="1">
    <citation type="submission" date="2023-02" db="EMBL/GenBank/DDBJ databases">
        <title>Kitasatospora phosalacinea NBRC 14627.</title>
        <authorList>
            <person name="Ichikawa N."/>
            <person name="Sato H."/>
            <person name="Tonouchi N."/>
        </authorList>
    </citation>
    <scope>NUCLEOTIDE SEQUENCE</scope>
    <source>
        <strain evidence="2">NBRC 14627</strain>
    </source>
</reference>
<dbReference type="EMBL" id="BSSA01000056">
    <property type="protein sequence ID" value="GLW75362.1"/>
    <property type="molecule type" value="Genomic_DNA"/>
</dbReference>
<name>A0A9W6V7K9_9ACTN</name>
<evidence type="ECO:0000313" key="3">
    <source>
        <dbReference type="Proteomes" id="UP001165041"/>
    </source>
</evidence>
<evidence type="ECO:0000259" key="1">
    <source>
        <dbReference type="PROSITE" id="PS51459"/>
    </source>
</evidence>
<dbReference type="RefSeq" id="WP_285740890.1">
    <property type="nucleotide sequence ID" value="NZ_BSSA01000056.1"/>
</dbReference>
<feature type="domain" description="Fido" evidence="1">
    <location>
        <begin position="72"/>
        <end position="200"/>
    </location>
</feature>
<dbReference type="InterPro" id="IPR036597">
    <property type="entry name" value="Fido-like_dom_sf"/>
</dbReference>
<evidence type="ECO:0000313" key="2">
    <source>
        <dbReference type="EMBL" id="GLW75362.1"/>
    </source>
</evidence>
<organism evidence="2 3">
    <name type="scientific">Kitasatospora phosalacinea</name>
    <dbReference type="NCBI Taxonomy" id="2065"/>
    <lineage>
        <taxon>Bacteria</taxon>
        <taxon>Bacillati</taxon>
        <taxon>Actinomycetota</taxon>
        <taxon>Actinomycetes</taxon>
        <taxon>Kitasatosporales</taxon>
        <taxon>Streptomycetaceae</taxon>
        <taxon>Kitasatospora</taxon>
    </lineage>
</organism>
<dbReference type="AlphaFoldDB" id="A0A9W6V7K9"/>
<protein>
    <recommendedName>
        <fullName evidence="1">Fido domain-containing protein</fullName>
    </recommendedName>
</protein>
<sequence length="239" mass="26275">MSDDALATWCHIRQQVDWSSAAGADPTPVHPAVDGLAAWFDGPVRLRNADRADRLLSAMTASRAAVARGEPLTTALLADWQKLVLGADEVHLRRSDAYAKGGRERYGLTPHTWQDFAAYLRQSADPSLPLPARAARAYLDIAFFHPYPDGNARLALLVLAHVMDREGVRLDEVGPLQTTRYADDPEGALDLAALIAVLIRATRGRCTTRWEWRSCRSEGLCRGPDAPPLRARHNPGEPQ</sequence>
<gene>
    <name evidence="2" type="ORF">Kpho02_76590</name>
</gene>
<dbReference type="SUPFAM" id="SSF140931">
    <property type="entry name" value="Fic-like"/>
    <property type="match status" value="1"/>
</dbReference>
<dbReference type="Proteomes" id="UP001165041">
    <property type="component" value="Unassembled WGS sequence"/>
</dbReference>
<dbReference type="Gene3D" id="1.10.3290.10">
    <property type="entry name" value="Fido-like domain"/>
    <property type="match status" value="1"/>
</dbReference>
<dbReference type="PROSITE" id="PS51459">
    <property type="entry name" value="FIDO"/>
    <property type="match status" value="1"/>
</dbReference>
<comment type="caution">
    <text evidence="2">The sequence shown here is derived from an EMBL/GenBank/DDBJ whole genome shotgun (WGS) entry which is preliminary data.</text>
</comment>
<accession>A0A9W6V7K9</accession>
<dbReference type="Pfam" id="PF02661">
    <property type="entry name" value="Fic"/>
    <property type="match status" value="1"/>
</dbReference>